<feature type="coiled-coil region" evidence="3">
    <location>
        <begin position="490"/>
        <end position="539"/>
    </location>
</feature>
<dbReference type="InterPro" id="IPR005053">
    <property type="entry name" value="MobA_MobL"/>
</dbReference>
<dbReference type="Pfam" id="PF03389">
    <property type="entry name" value="MobA_MobL"/>
    <property type="match status" value="1"/>
</dbReference>
<evidence type="ECO:0000256" key="2">
    <source>
        <dbReference type="ARBA" id="ARBA00022971"/>
    </source>
</evidence>
<feature type="coiled-coil region" evidence="3">
    <location>
        <begin position="228"/>
        <end position="258"/>
    </location>
</feature>
<evidence type="ECO:0000256" key="3">
    <source>
        <dbReference type="SAM" id="Coils"/>
    </source>
</evidence>
<sequence length="542" mass="63696">MAIYYFKMQIISRGGGRTGHRSSRSVIAAAAYRSGEKLIDEQTGEVKFYGRKVQPETMILAPENAPKWVYNRQRLWNEVEKSERRINSRLAREVLVALPKELNAEQQKELVESYVKEQFVALGMIADVAIHRDDENNPHAHILLTTREITPDGFGEKNRDWNKKEALTKWREEWANYANRALEKANIQERISHLSNEARGLEYLPQVHMGHKAHALEKKGIRTRVGDINRLVKEHNKVVTQIEEYKRLKAEREAKQKEWAHFSPMEKAAVKAAAKLLKTRVDLPIIEARLQSIERWEKKLDKEIRLLMEMDQKLDEASKLLGVIERLQSRLDTSSSWKLLFSAKEREQQKMDRESLKARLQELHSLGFTDRNDFEEKRQLHEQEKEKRVSSIAAQRLKIQEQRDILEKARTAFKNAVVREVAKLYPDWKEAKYLPYETAVMIKQMNERAGRIIQPEQIQAKLEKRYQQIHANKERIDQLKVDSNVNSTELQQLTKVNRDLKAGLDTLESLIAGFEEAKRRQLEEEEYEEELKLKRKKKTRER</sequence>
<evidence type="ECO:0000259" key="4">
    <source>
        <dbReference type="Pfam" id="PF03389"/>
    </source>
</evidence>
<accession>A0AB38R5W9</accession>
<dbReference type="NCBIfam" id="NF041496">
    <property type="entry name" value="MobQ"/>
    <property type="match status" value="1"/>
</dbReference>
<evidence type="ECO:0000313" key="6">
    <source>
        <dbReference type="Proteomes" id="UP001058458"/>
    </source>
</evidence>
<protein>
    <submittedName>
        <fullName evidence="5">MobA/MobL family protein</fullName>
    </submittedName>
</protein>
<feature type="domain" description="MobA/MobL protein" evidence="4">
    <location>
        <begin position="24"/>
        <end position="219"/>
    </location>
</feature>
<keyword evidence="2" id="KW-0184">Conjugation</keyword>
<comment type="similarity">
    <text evidence="1">Belongs to the MobA/MobL family.</text>
</comment>
<dbReference type="Gene3D" id="3.30.930.30">
    <property type="match status" value="1"/>
</dbReference>
<keyword evidence="5" id="KW-0614">Plasmid</keyword>
<dbReference type="EMBL" id="CP063416">
    <property type="protein sequence ID" value="UOE78387.1"/>
    <property type="molecule type" value="Genomic_DNA"/>
</dbReference>
<organism evidence="5 6">
    <name type="scientific">Parageobacillus thermoglucosidasius</name>
    <name type="common">Geobacillus thermoglucosidasius</name>
    <dbReference type="NCBI Taxonomy" id="1426"/>
    <lineage>
        <taxon>Bacteria</taxon>
        <taxon>Bacillati</taxon>
        <taxon>Bacillota</taxon>
        <taxon>Bacilli</taxon>
        <taxon>Bacillales</taxon>
        <taxon>Anoxybacillaceae</taxon>
        <taxon>Parageobacillus</taxon>
    </lineage>
</organism>
<proteinExistence type="inferred from homology"/>
<gene>
    <name evidence="5" type="ORF">IMI45_20335</name>
</gene>
<keyword evidence="3" id="KW-0175">Coiled coil</keyword>
<dbReference type="RefSeq" id="WP_256835509.1">
    <property type="nucleotide sequence ID" value="NZ_CP063416.1"/>
</dbReference>
<geneLocation type="plasmid" evidence="5 6">
    <name>unnamed2</name>
</geneLocation>
<evidence type="ECO:0000313" key="5">
    <source>
        <dbReference type="EMBL" id="UOE78387.1"/>
    </source>
</evidence>
<dbReference type="AlphaFoldDB" id="A0AB38R5W9"/>
<reference evidence="5" key="1">
    <citation type="submission" date="2020-10" db="EMBL/GenBank/DDBJ databases">
        <authorList>
            <person name="Delgado J.A."/>
            <person name="Gonzalez J.M."/>
        </authorList>
    </citation>
    <scope>NUCLEOTIDE SEQUENCE</scope>
    <source>
        <strain evidence="5">23.6</strain>
        <plasmid evidence="5">unnamed2</plasmid>
    </source>
</reference>
<dbReference type="Proteomes" id="UP001058458">
    <property type="component" value="Plasmid unnamed2"/>
</dbReference>
<evidence type="ECO:0000256" key="1">
    <source>
        <dbReference type="ARBA" id="ARBA00010873"/>
    </source>
</evidence>
<name>A0AB38R5W9_PARTM</name>